<evidence type="ECO:0000256" key="1">
    <source>
        <dbReference type="ARBA" id="ARBA00000085"/>
    </source>
</evidence>
<dbReference type="PANTHER" id="PTHR43047:SF72">
    <property type="entry name" value="OSMOSENSING HISTIDINE PROTEIN KINASE SLN1"/>
    <property type="match status" value="1"/>
</dbReference>
<feature type="domain" description="Histidine kinase" evidence="8">
    <location>
        <begin position="301"/>
        <end position="522"/>
    </location>
</feature>
<evidence type="ECO:0000313" key="11">
    <source>
        <dbReference type="Proteomes" id="UP000273405"/>
    </source>
</evidence>
<sequence length="529" mass="58182">MLSPPMPADEPQRLRAVRSLCLLDTPAQERFDRIVRAASHLFRVPIALVTLVDEDRQWFKARQGLAAPQTPRDVSFCGHAILSPASLVVPNALHDPRFHDNPLVLGAPFIRFYAGHPLRASDGSRVGTLCLIDTQPRDFSDADRAALADLAGWVELELNALDEREARTALAQQERFFEVSVDMLCIAATDGTFLRLSKAWSRTLGFTEAELYSTSVVNLALEEDRAATARHLARAAEGASLLHFEHRARCHDGSWRWLQWNAVPDPQMGLLYAVARDVTQARLLEDERQRVERMKNEFISTVSHELRTPLTSIRGSLGLLCGGIAGPLAPSVEQMVTIAHRNSERLLRLINDILDLEKMESGGLELCLASTDIAPLLAQALQAHQGYAAEYGVHLELEVAVDAPHARARVDEDRLGQVLANLLSNAIKFSPQGERVLLCLTREAGALRVEVADRGPGIPEAFQDRVFQKFAQADASDTRKRPGTGLGLSIAHGLVARMGGTLRFTTRAGEGTRFFFDLPECDPTPAPSS</sequence>
<dbReference type="CDD" id="cd00082">
    <property type="entry name" value="HisKA"/>
    <property type="match status" value="1"/>
</dbReference>
<dbReference type="EMBL" id="RAWG01000061">
    <property type="protein sequence ID" value="RKH43778.1"/>
    <property type="molecule type" value="Genomic_DNA"/>
</dbReference>
<dbReference type="EC" id="2.7.13.3" evidence="2"/>
<dbReference type="GO" id="GO:0009927">
    <property type="term" value="F:histidine phosphotransfer kinase activity"/>
    <property type="evidence" value="ECO:0007669"/>
    <property type="project" value="TreeGrafter"/>
</dbReference>
<evidence type="ECO:0000256" key="5">
    <source>
        <dbReference type="ARBA" id="ARBA00022777"/>
    </source>
</evidence>
<dbReference type="InterPro" id="IPR013656">
    <property type="entry name" value="PAS_4"/>
</dbReference>
<dbReference type="CDD" id="cd00130">
    <property type="entry name" value="PAS"/>
    <property type="match status" value="1"/>
</dbReference>
<dbReference type="FunFam" id="3.30.565.10:FF:000006">
    <property type="entry name" value="Sensor histidine kinase WalK"/>
    <property type="match status" value="1"/>
</dbReference>
<dbReference type="Gene3D" id="1.10.287.130">
    <property type="match status" value="1"/>
</dbReference>
<comment type="caution">
    <text evidence="10">The sequence shown here is derived from an EMBL/GenBank/DDBJ whole genome shotgun (WGS) entry which is preliminary data.</text>
</comment>
<dbReference type="CDD" id="cd16922">
    <property type="entry name" value="HATPase_EvgS-ArcB-TorS-like"/>
    <property type="match status" value="1"/>
</dbReference>
<dbReference type="Proteomes" id="UP000273405">
    <property type="component" value="Unassembled WGS sequence"/>
</dbReference>
<dbReference type="PANTHER" id="PTHR43047">
    <property type="entry name" value="TWO-COMPONENT HISTIDINE PROTEIN KINASE"/>
    <property type="match status" value="1"/>
</dbReference>
<keyword evidence="4" id="KW-0808">Transferase</keyword>
<evidence type="ECO:0000256" key="3">
    <source>
        <dbReference type="ARBA" id="ARBA00022553"/>
    </source>
</evidence>
<keyword evidence="11" id="KW-1185">Reference proteome</keyword>
<evidence type="ECO:0000256" key="2">
    <source>
        <dbReference type="ARBA" id="ARBA00012438"/>
    </source>
</evidence>
<evidence type="ECO:0000256" key="4">
    <source>
        <dbReference type="ARBA" id="ARBA00022679"/>
    </source>
</evidence>
<dbReference type="Gene3D" id="3.30.565.10">
    <property type="entry name" value="Histidine kinase-like ATPase, C-terminal domain"/>
    <property type="match status" value="1"/>
</dbReference>
<dbReference type="GO" id="GO:0000155">
    <property type="term" value="F:phosphorelay sensor kinase activity"/>
    <property type="evidence" value="ECO:0007669"/>
    <property type="project" value="InterPro"/>
</dbReference>
<dbReference type="Pfam" id="PF08448">
    <property type="entry name" value="PAS_4"/>
    <property type="match status" value="1"/>
</dbReference>
<feature type="domain" description="PAS" evidence="9">
    <location>
        <begin position="169"/>
        <end position="239"/>
    </location>
</feature>
<dbReference type="PROSITE" id="PS50112">
    <property type="entry name" value="PAS"/>
    <property type="match status" value="1"/>
</dbReference>
<dbReference type="InterPro" id="IPR035965">
    <property type="entry name" value="PAS-like_dom_sf"/>
</dbReference>
<organism evidence="10 11">
    <name type="scientific">Corallococcus sicarius</name>
    <dbReference type="NCBI Taxonomy" id="2316726"/>
    <lineage>
        <taxon>Bacteria</taxon>
        <taxon>Pseudomonadati</taxon>
        <taxon>Myxococcota</taxon>
        <taxon>Myxococcia</taxon>
        <taxon>Myxococcales</taxon>
        <taxon>Cystobacterineae</taxon>
        <taxon>Myxococcaceae</taxon>
        <taxon>Corallococcus</taxon>
    </lineage>
</organism>
<dbReference type="Gene3D" id="3.30.450.20">
    <property type="entry name" value="PAS domain"/>
    <property type="match status" value="1"/>
</dbReference>
<dbReference type="InterPro" id="IPR036890">
    <property type="entry name" value="HATPase_C_sf"/>
</dbReference>
<dbReference type="SUPFAM" id="SSF55874">
    <property type="entry name" value="ATPase domain of HSP90 chaperone/DNA topoisomerase II/histidine kinase"/>
    <property type="match status" value="1"/>
</dbReference>
<dbReference type="InterPro" id="IPR005467">
    <property type="entry name" value="His_kinase_dom"/>
</dbReference>
<dbReference type="NCBIfam" id="TIGR00229">
    <property type="entry name" value="sensory_box"/>
    <property type="match status" value="1"/>
</dbReference>
<keyword evidence="6" id="KW-0902">Two-component regulatory system</keyword>
<dbReference type="GO" id="GO:0005886">
    <property type="term" value="C:plasma membrane"/>
    <property type="evidence" value="ECO:0007669"/>
    <property type="project" value="TreeGrafter"/>
</dbReference>
<evidence type="ECO:0000313" key="10">
    <source>
        <dbReference type="EMBL" id="RKH43778.1"/>
    </source>
</evidence>
<evidence type="ECO:0000259" key="9">
    <source>
        <dbReference type="PROSITE" id="PS50112"/>
    </source>
</evidence>
<dbReference type="InterPro" id="IPR004358">
    <property type="entry name" value="Sig_transdc_His_kin-like_C"/>
</dbReference>
<accession>A0A3A8NHM5</accession>
<dbReference type="InterPro" id="IPR003661">
    <property type="entry name" value="HisK_dim/P_dom"/>
</dbReference>
<dbReference type="SUPFAM" id="SSF55781">
    <property type="entry name" value="GAF domain-like"/>
    <property type="match status" value="1"/>
</dbReference>
<dbReference type="InterPro" id="IPR003594">
    <property type="entry name" value="HATPase_dom"/>
</dbReference>
<evidence type="ECO:0000256" key="6">
    <source>
        <dbReference type="ARBA" id="ARBA00023012"/>
    </source>
</evidence>
<keyword evidence="7" id="KW-0472">Membrane</keyword>
<dbReference type="PRINTS" id="PR00344">
    <property type="entry name" value="BCTRLSENSOR"/>
</dbReference>
<proteinExistence type="predicted"/>
<dbReference type="SMART" id="SM00065">
    <property type="entry name" value="GAF"/>
    <property type="match status" value="1"/>
</dbReference>
<comment type="catalytic activity">
    <reaction evidence="1">
        <text>ATP + protein L-histidine = ADP + protein N-phospho-L-histidine.</text>
        <dbReference type="EC" id="2.7.13.3"/>
    </reaction>
</comment>
<keyword evidence="3" id="KW-0597">Phosphoprotein</keyword>
<dbReference type="InterPro" id="IPR029016">
    <property type="entry name" value="GAF-like_dom_sf"/>
</dbReference>
<dbReference type="Pfam" id="PF01590">
    <property type="entry name" value="GAF"/>
    <property type="match status" value="1"/>
</dbReference>
<dbReference type="SUPFAM" id="SSF47384">
    <property type="entry name" value="Homodimeric domain of signal transducing histidine kinase"/>
    <property type="match status" value="1"/>
</dbReference>
<keyword evidence="5" id="KW-0418">Kinase</keyword>
<dbReference type="InterPro" id="IPR003018">
    <property type="entry name" value="GAF"/>
</dbReference>
<protein>
    <recommendedName>
        <fullName evidence="2">histidine kinase</fullName>
        <ecNumber evidence="2">2.7.13.3</ecNumber>
    </recommendedName>
</protein>
<dbReference type="AlphaFoldDB" id="A0A3A8NHM5"/>
<dbReference type="OrthoDB" id="9787707at2"/>
<dbReference type="SMART" id="SM00388">
    <property type="entry name" value="HisKA"/>
    <property type="match status" value="1"/>
</dbReference>
<dbReference type="Pfam" id="PF00512">
    <property type="entry name" value="HisKA"/>
    <property type="match status" value="1"/>
</dbReference>
<dbReference type="SUPFAM" id="SSF55785">
    <property type="entry name" value="PYP-like sensor domain (PAS domain)"/>
    <property type="match status" value="1"/>
</dbReference>
<name>A0A3A8NHM5_9BACT</name>
<reference evidence="11" key="1">
    <citation type="submission" date="2018-09" db="EMBL/GenBank/DDBJ databases">
        <authorList>
            <person name="Livingstone P.G."/>
            <person name="Whitworth D.E."/>
        </authorList>
    </citation>
    <scope>NUCLEOTIDE SEQUENCE [LARGE SCALE GENOMIC DNA]</scope>
    <source>
        <strain evidence="11">CA040B</strain>
    </source>
</reference>
<gene>
    <name evidence="10" type="ORF">D7X12_12305</name>
</gene>
<dbReference type="Pfam" id="PF02518">
    <property type="entry name" value="HATPase_c"/>
    <property type="match status" value="1"/>
</dbReference>
<dbReference type="SMART" id="SM00387">
    <property type="entry name" value="HATPase_c"/>
    <property type="match status" value="1"/>
</dbReference>
<dbReference type="InterPro" id="IPR000014">
    <property type="entry name" value="PAS"/>
</dbReference>
<dbReference type="Gene3D" id="3.30.450.40">
    <property type="match status" value="1"/>
</dbReference>
<dbReference type="FunFam" id="1.10.287.130:FF:000001">
    <property type="entry name" value="Two-component sensor histidine kinase"/>
    <property type="match status" value="1"/>
</dbReference>
<dbReference type="InterPro" id="IPR036097">
    <property type="entry name" value="HisK_dim/P_sf"/>
</dbReference>
<dbReference type="SMART" id="SM00091">
    <property type="entry name" value="PAS"/>
    <property type="match status" value="1"/>
</dbReference>
<evidence type="ECO:0000259" key="8">
    <source>
        <dbReference type="PROSITE" id="PS50109"/>
    </source>
</evidence>
<dbReference type="PROSITE" id="PS50109">
    <property type="entry name" value="HIS_KIN"/>
    <property type="match status" value="1"/>
</dbReference>
<dbReference type="RefSeq" id="WP_120625465.1">
    <property type="nucleotide sequence ID" value="NZ_RAWG01000061.1"/>
</dbReference>
<evidence type="ECO:0000256" key="7">
    <source>
        <dbReference type="ARBA" id="ARBA00023136"/>
    </source>
</evidence>